<proteinExistence type="predicted"/>
<evidence type="ECO:0000259" key="6">
    <source>
        <dbReference type="PROSITE" id="PS50850"/>
    </source>
</evidence>
<name>A0ABM0MM07_SACKO</name>
<gene>
    <name evidence="8" type="primary">LOC102803387</name>
</gene>
<evidence type="ECO:0000313" key="7">
    <source>
        <dbReference type="Proteomes" id="UP000694865"/>
    </source>
</evidence>
<reference evidence="8" key="1">
    <citation type="submission" date="2025-08" db="UniProtKB">
        <authorList>
            <consortium name="RefSeq"/>
        </authorList>
    </citation>
    <scope>IDENTIFICATION</scope>
    <source>
        <tissue evidence="8">Testes</tissue>
    </source>
</reference>
<keyword evidence="2 5" id="KW-0812">Transmembrane</keyword>
<feature type="transmembrane region" description="Helical" evidence="5">
    <location>
        <begin position="172"/>
        <end position="195"/>
    </location>
</feature>
<keyword evidence="7" id="KW-1185">Reference proteome</keyword>
<comment type="subcellular location">
    <subcellularLocation>
        <location evidence="1">Membrane</location>
        <topology evidence="1">Multi-pass membrane protein</topology>
    </subcellularLocation>
</comment>
<evidence type="ECO:0000256" key="3">
    <source>
        <dbReference type="ARBA" id="ARBA00022989"/>
    </source>
</evidence>
<keyword evidence="4 5" id="KW-0472">Membrane</keyword>
<dbReference type="PROSITE" id="PS50850">
    <property type="entry name" value="MFS"/>
    <property type="match status" value="1"/>
</dbReference>
<feature type="transmembrane region" description="Helical" evidence="5">
    <location>
        <begin position="22"/>
        <end position="46"/>
    </location>
</feature>
<dbReference type="RefSeq" id="XP_006821048.1">
    <property type="nucleotide sequence ID" value="XM_006820985.1"/>
</dbReference>
<feature type="transmembrane region" description="Helical" evidence="5">
    <location>
        <begin position="258"/>
        <end position="277"/>
    </location>
</feature>
<evidence type="ECO:0000256" key="5">
    <source>
        <dbReference type="SAM" id="Phobius"/>
    </source>
</evidence>
<evidence type="ECO:0000256" key="2">
    <source>
        <dbReference type="ARBA" id="ARBA00022692"/>
    </source>
</evidence>
<dbReference type="PROSITE" id="PS00216">
    <property type="entry name" value="SUGAR_TRANSPORT_1"/>
    <property type="match status" value="1"/>
</dbReference>
<feature type="domain" description="Major facilitator superfamily (MFS) profile" evidence="6">
    <location>
        <begin position="101"/>
        <end position="358"/>
    </location>
</feature>
<dbReference type="InterPro" id="IPR005829">
    <property type="entry name" value="Sugar_transporter_CS"/>
</dbReference>
<sequence length="358" mass="41486">MTSVDIGEVLKILGAFGRYQRFVFFLICFVMIPCAFVNQATIFLGVSTDHYCRIFDNQTYEKDSALKECFIPYSYDNVSASVTWEKCTMYEVNKSHSSSLSVECNYTEPITECLNGWVYDRSTYENTIVHEFDLVCGRAWLHELALMMVPLGKCVGSVILGQLSDILGRKHVFFTSLLCTFVIGFITTFSTGPIFYMIGQFALGFTHSGIYLIAMVIGIELVTSQHRAMAITFFSCFHAVGYITLSVLALLFRSNWQHLLFTTSLAWLTYFPYYWLLPESLRWLINKNRFIKAHRLVDKTARYNNIELPDNFYTKLFPEYADMKEEHTQLLSMCLHPRLVLRLCILSLIWYVKTHYNK</sequence>
<dbReference type="InterPro" id="IPR036259">
    <property type="entry name" value="MFS_trans_sf"/>
</dbReference>
<dbReference type="InterPro" id="IPR020846">
    <property type="entry name" value="MFS_dom"/>
</dbReference>
<dbReference type="Gene3D" id="1.20.1250.20">
    <property type="entry name" value="MFS general substrate transporter like domains"/>
    <property type="match status" value="1"/>
</dbReference>
<evidence type="ECO:0000256" key="1">
    <source>
        <dbReference type="ARBA" id="ARBA00004141"/>
    </source>
</evidence>
<feature type="transmembrane region" description="Helical" evidence="5">
    <location>
        <begin position="201"/>
        <end position="222"/>
    </location>
</feature>
<dbReference type="GeneID" id="102803387"/>
<dbReference type="SUPFAM" id="SSF103473">
    <property type="entry name" value="MFS general substrate transporter"/>
    <property type="match status" value="1"/>
</dbReference>
<feature type="transmembrane region" description="Helical" evidence="5">
    <location>
        <begin position="229"/>
        <end position="252"/>
    </location>
</feature>
<keyword evidence="3 5" id="KW-1133">Transmembrane helix</keyword>
<protein>
    <submittedName>
        <fullName evidence="8">Organic cation transporter protein-like</fullName>
    </submittedName>
</protein>
<dbReference type="PANTHER" id="PTHR24064">
    <property type="entry name" value="SOLUTE CARRIER FAMILY 22 MEMBER"/>
    <property type="match status" value="1"/>
</dbReference>
<dbReference type="Proteomes" id="UP000694865">
    <property type="component" value="Unplaced"/>
</dbReference>
<evidence type="ECO:0000256" key="4">
    <source>
        <dbReference type="ARBA" id="ARBA00023136"/>
    </source>
</evidence>
<evidence type="ECO:0000313" key="8">
    <source>
        <dbReference type="RefSeq" id="XP_006821048.1"/>
    </source>
</evidence>
<dbReference type="Pfam" id="PF00083">
    <property type="entry name" value="Sugar_tr"/>
    <property type="match status" value="1"/>
</dbReference>
<dbReference type="InterPro" id="IPR005828">
    <property type="entry name" value="MFS_sugar_transport-like"/>
</dbReference>
<accession>A0ABM0MM07</accession>
<organism evidence="7 8">
    <name type="scientific">Saccoglossus kowalevskii</name>
    <name type="common">Acorn worm</name>
    <dbReference type="NCBI Taxonomy" id="10224"/>
    <lineage>
        <taxon>Eukaryota</taxon>
        <taxon>Metazoa</taxon>
        <taxon>Hemichordata</taxon>
        <taxon>Enteropneusta</taxon>
        <taxon>Harrimaniidae</taxon>
        <taxon>Saccoglossus</taxon>
    </lineage>
</organism>